<evidence type="ECO:0000313" key="5">
    <source>
        <dbReference type="Proteomes" id="UP000184203"/>
    </source>
</evidence>
<feature type="transmembrane region" description="Helical" evidence="1">
    <location>
        <begin position="248"/>
        <end position="272"/>
    </location>
</feature>
<reference evidence="3" key="3">
    <citation type="submission" date="2016-11" db="EMBL/GenBank/DDBJ databases">
        <authorList>
            <person name="Jaros S."/>
            <person name="Januszkiewicz K."/>
            <person name="Wedrychowicz H."/>
        </authorList>
    </citation>
    <scope>NUCLEOTIDE SEQUENCE [LARGE SCALE GENOMIC DNA]</scope>
    <source>
        <strain evidence="3">DX253</strain>
    </source>
</reference>
<feature type="transmembrane region" description="Helical" evidence="1">
    <location>
        <begin position="119"/>
        <end position="139"/>
    </location>
</feature>
<evidence type="ECO:0000313" key="3">
    <source>
        <dbReference type="EMBL" id="SHK85837.1"/>
    </source>
</evidence>
<feature type="transmembrane region" description="Helical" evidence="1">
    <location>
        <begin position="145"/>
        <end position="167"/>
    </location>
</feature>
<dbReference type="Pfam" id="PF04087">
    <property type="entry name" value="DUF389"/>
    <property type="match status" value="1"/>
</dbReference>
<dbReference type="AlphaFoldDB" id="E7QTT7"/>
<dbReference type="EMBL" id="FRAN01000003">
    <property type="protein sequence ID" value="SHK85837.1"/>
    <property type="molecule type" value="Genomic_DNA"/>
</dbReference>
<dbReference type="EMBL" id="AEMG01000009">
    <property type="protein sequence ID" value="EFW92016.1"/>
    <property type="molecule type" value="Genomic_DNA"/>
</dbReference>
<feature type="transmembrane region" description="Helical" evidence="1">
    <location>
        <begin position="278"/>
        <end position="302"/>
    </location>
</feature>
<dbReference type="NCBIfam" id="TIGR00341">
    <property type="entry name" value="TIGR00341 family protein"/>
    <property type="match status" value="1"/>
</dbReference>
<dbReference type="PANTHER" id="PTHR20992">
    <property type="entry name" value="AT15442P-RELATED"/>
    <property type="match status" value="1"/>
</dbReference>
<keyword evidence="5" id="KW-1185">Reference proteome</keyword>
<keyword evidence="1" id="KW-1133">Transmembrane helix</keyword>
<protein>
    <submittedName>
        <fullName evidence="3">TIGR00341 family protein</fullName>
    </submittedName>
</protein>
<dbReference type="PATRIC" id="fig|797209.4.peg.2175"/>
<name>E7QTT7_HALPU</name>
<dbReference type="eggNOG" id="arCOG02264">
    <property type="taxonomic scope" value="Archaea"/>
</dbReference>
<dbReference type="InterPro" id="IPR005240">
    <property type="entry name" value="DUF389"/>
</dbReference>
<feature type="transmembrane region" description="Helical" evidence="1">
    <location>
        <begin position="224"/>
        <end position="241"/>
    </location>
</feature>
<evidence type="ECO:0000313" key="2">
    <source>
        <dbReference type="EMBL" id="EFW92016.1"/>
    </source>
</evidence>
<dbReference type="PANTHER" id="PTHR20992:SF9">
    <property type="entry name" value="AT15442P-RELATED"/>
    <property type="match status" value="1"/>
</dbReference>
<gene>
    <name evidence="3" type="ORF">SAMN05444342_2418</name>
    <name evidence="2" type="ORF">ZOD2009_11075</name>
</gene>
<dbReference type="STRING" id="797209.GCA_000376445_02581"/>
<dbReference type="RefSeq" id="WP_007979731.1">
    <property type="nucleotide sequence ID" value="NZ_AEMG01000009.1"/>
</dbReference>
<evidence type="ECO:0000313" key="4">
    <source>
        <dbReference type="Proteomes" id="UP000003751"/>
    </source>
</evidence>
<organism evidence="2 4">
    <name type="scientific">Haladaptatus paucihalophilus DX253</name>
    <dbReference type="NCBI Taxonomy" id="797209"/>
    <lineage>
        <taxon>Archaea</taxon>
        <taxon>Methanobacteriati</taxon>
        <taxon>Methanobacteriota</taxon>
        <taxon>Stenosarchaea group</taxon>
        <taxon>Halobacteria</taxon>
        <taxon>Halobacteriales</taxon>
        <taxon>Haladaptataceae</taxon>
        <taxon>Haladaptatus</taxon>
    </lineage>
</organism>
<keyword evidence="1" id="KW-0472">Membrane</keyword>
<evidence type="ECO:0000256" key="1">
    <source>
        <dbReference type="SAM" id="Phobius"/>
    </source>
</evidence>
<proteinExistence type="predicted"/>
<sequence>MRLVEIAIPLGERELVIETLEARDIDYYITEETSGRGGREDYAAIITFPLPQNAVQPVIDELRDVGLSEEAHVIIIDAEVDVSTRFERLVERYTAKRGRRIRIAREEIRIHARELSPSLRTFVTMTIVSAVVATAGLLLDSPAVVVGSMVIAPLVGPALSASIGTVLDDRDLFRRGVRLQVLGVVLAVASAAAFATLVRFIPLFPPGTDVTRIPEVAIRISPDFLSLIIALGAGIAGIVSLSAGASTALVGVMIAVALIPPAATVGIGIAWGEPVVTVSAGILVLVNLLAINLSALLTLRYMGYRPKEWLKLQRSNWETAKRVSLLILVIVLLSAFLGGVTYSSIQDAQFERSVRTTTDALLELPQYSGGERLEVDVRYGPSVPLPRKYRDPAVPFHRPREVIVTVGKPTNERYPGLAERLRARLYRRTGRDVSVQIRYVSIDEAPRRGIERN</sequence>
<dbReference type="OrthoDB" id="3266at2157"/>
<dbReference type="Proteomes" id="UP000003751">
    <property type="component" value="Unassembled WGS sequence"/>
</dbReference>
<feature type="transmembrane region" description="Helical" evidence="1">
    <location>
        <begin position="179"/>
        <end position="204"/>
    </location>
</feature>
<reference evidence="5" key="2">
    <citation type="submission" date="2016-11" db="EMBL/GenBank/DDBJ databases">
        <authorList>
            <person name="Varghese N."/>
            <person name="Submissions S."/>
        </authorList>
    </citation>
    <scope>NUCLEOTIDE SEQUENCE [LARGE SCALE GENOMIC DNA]</scope>
    <source>
        <strain evidence="5">DX253</strain>
    </source>
</reference>
<feature type="transmembrane region" description="Helical" evidence="1">
    <location>
        <begin position="323"/>
        <end position="345"/>
    </location>
</feature>
<accession>E7QTT7</accession>
<reference evidence="2 4" key="1">
    <citation type="journal article" date="2014" name="ISME J.">
        <title>Trehalose/2-sulfotrehalose biosynthesis and glycine-betaine uptake are widely spread mechanisms for osmoadaptation in the Halobacteriales.</title>
        <authorList>
            <person name="Youssef N.H."/>
            <person name="Savage-Ashlock K.N."/>
            <person name="McCully A.L."/>
            <person name="Luedtke B."/>
            <person name="Shaw E.I."/>
            <person name="Hoff W.D."/>
            <person name="Elshahed M.S."/>
        </authorList>
    </citation>
    <scope>NUCLEOTIDE SEQUENCE [LARGE SCALE GENOMIC DNA]</scope>
    <source>
        <strain evidence="2 4">DX253</strain>
    </source>
</reference>
<keyword evidence="1" id="KW-0812">Transmembrane</keyword>
<dbReference type="Proteomes" id="UP000184203">
    <property type="component" value="Unassembled WGS sequence"/>
</dbReference>